<evidence type="ECO:0000313" key="2">
    <source>
        <dbReference type="Proteomes" id="UP001328107"/>
    </source>
</evidence>
<accession>A0AAN5D0H3</accession>
<reference evidence="2" key="1">
    <citation type="submission" date="2022-10" db="EMBL/GenBank/DDBJ databases">
        <title>Genome assembly of Pristionchus species.</title>
        <authorList>
            <person name="Yoshida K."/>
            <person name="Sommer R.J."/>
        </authorList>
    </citation>
    <scope>NUCLEOTIDE SEQUENCE [LARGE SCALE GENOMIC DNA]</scope>
    <source>
        <strain evidence="2">RS5460</strain>
    </source>
</reference>
<dbReference type="GO" id="GO:0003676">
    <property type="term" value="F:nucleic acid binding"/>
    <property type="evidence" value="ECO:0007669"/>
    <property type="project" value="InterPro"/>
</dbReference>
<proteinExistence type="predicted"/>
<sequence length="281" mass="30767">TIVKMSEDSCMAMKWAIVASIPDLAVLPSIQSFGSWLAGELTKEGRKIGTQLILEDSPSIVLNVLPGDIGGNCSAYEKIHNEMPGVQLVVHVLPHENSEEYNWMKSLSSRYGMIRQGILLENALTHFESTEKTEVLRNIIQWIARRSAELARGKAGLEKPFDLRVGPDDSIVKPSKGMVNDAMVKSVVNGVLHGCDAVDADSCVRVSKLPMGIGEYAVASIFRDLSVCGVSIHSDEAVVTLKNKFHAHQAASLYNNFQLDRYHAIEVVPLSQSVNEQIKAV</sequence>
<dbReference type="AlphaFoldDB" id="A0AAN5D0H3"/>
<keyword evidence="2" id="KW-1185">Reference proteome</keyword>
<comment type="caution">
    <text evidence="1">The sequence shown here is derived from an EMBL/GenBank/DDBJ whole genome shotgun (WGS) entry which is preliminary data.</text>
</comment>
<dbReference type="InterPro" id="IPR035979">
    <property type="entry name" value="RBD_domain_sf"/>
</dbReference>
<name>A0AAN5D0H3_9BILA</name>
<dbReference type="Proteomes" id="UP001328107">
    <property type="component" value="Unassembled WGS sequence"/>
</dbReference>
<organism evidence="1 2">
    <name type="scientific">Pristionchus mayeri</name>
    <dbReference type="NCBI Taxonomy" id="1317129"/>
    <lineage>
        <taxon>Eukaryota</taxon>
        <taxon>Metazoa</taxon>
        <taxon>Ecdysozoa</taxon>
        <taxon>Nematoda</taxon>
        <taxon>Chromadorea</taxon>
        <taxon>Rhabditida</taxon>
        <taxon>Rhabditina</taxon>
        <taxon>Diplogasteromorpha</taxon>
        <taxon>Diplogasteroidea</taxon>
        <taxon>Neodiplogasteridae</taxon>
        <taxon>Pristionchus</taxon>
    </lineage>
</organism>
<dbReference type="EMBL" id="BTRK01000005">
    <property type="protein sequence ID" value="GMR54101.1"/>
    <property type="molecule type" value="Genomic_DNA"/>
</dbReference>
<gene>
    <name evidence="1" type="ORF">PMAYCL1PPCAC_24296</name>
</gene>
<dbReference type="SUPFAM" id="SSF54928">
    <property type="entry name" value="RNA-binding domain, RBD"/>
    <property type="match status" value="1"/>
</dbReference>
<protein>
    <submittedName>
        <fullName evidence="1">Uncharacterized protein</fullName>
    </submittedName>
</protein>
<evidence type="ECO:0000313" key="1">
    <source>
        <dbReference type="EMBL" id="GMR54101.1"/>
    </source>
</evidence>
<feature type="non-terminal residue" evidence="1">
    <location>
        <position position="1"/>
    </location>
</feature>